<gene>
    <name evidence="2" type="ORF">PENTCL1PPCAC_14914</name>
</gene>
<dbReference type="Pfam" id="PF10326">
    <property type="entry name" value="7TM_GPCR_Str"/>
    <property type="match status" value="1"/>
</dbReference>
<evidence type="ECO:0008006" key="4">
    <source>
        <dbReference type="Google" id="ProtNLM"/>
    </source>
</evidence>
<dbReference type="Proteomes" id="UP001432027">
    <property type="component" value="Unassembled WGS sequence"/>
</dbReference>
<feature type="transmembrane region" description="Helical" evidence="1">
    <location>
        <begin position="93"/>
        <end position="122"/>
    </location>
</feature>
<keyword evidence="1" id="KW-1133">Transmembrane helix</keyword>
<evidence type="ECO:0000313" key="3">
    <source>
        <dbReference type="Proteomes" id="UP001432027"/>
    </source>
</evidence>
<feature type="non-terminal residue" evidence="2">
    <location>
        <position position="226"/>
    </location>
</feature>
<dbReference type="AlphaFoldDB" id="A0AAV5TG14"/>
<keyword evidence="3" id="KW-1185">Reference proteome</keyword>
<dbReference type="PANTHER" id="PTHR22943:SF248">
    <property type="entry name" value="SEVEN TM RECEPTOR"/>
    <property type="match status" value="1"/>
</dbReference>
<organism evidence="2 3">
    <name type="scientific">Pristionchus entomophagus</name>
    <dbReference type="NCBI Taxonomy" id="358040"/>
    <lineage>
        <taxon>Eukaryota</taxon>
        <taxon>Metazoa</taxon>
        <taxon>Ecdysozoa</taxon>
        <taxon>Nematoda</taxon>
        <taxon>Chromadorea</taxon>
        <taxon>Rhabditida</taxon>
        <taxon>Rhabditina</taxon>
        <taxon>Diplogasteromorpha</taxon>
        <taxon>Diplogasteroidea</taxon>
        <taxon>Neodiplogasteridae</taxon>
        <taxon>Pristionchus</taxon>
    </lineage>
</organism>
<comment type="caution">
    <text evidence="2">The sequence shown here is derived from an EMBL/GenBank/DDBJ whole genome shotgun (WGS) entry which is preliminary data.</text>
</comment>
<dbReference type="SUPFAM" id="SSF81321">
    <property type="entry name" value="Family A G protein-coupled receptor-like"/>
    <property type="match status" value="1"/>
</dbReference>
<reference evidence="2" key="1">
    <citation type="submission" date="2023-10" db="EMBL/GenBank/DDBJ databases">
        <title>Genome assembly of Pristionchus species.</title>
        <authorList>
            <person name="Yoshida K."/>
            <person name="Sommer R.J."/>
        </authorList>
    </citation>
    <scope>NUCLEOTIDE SEQUENCE</scope>
    <source>
        <strain evidence="2">RS0144</strain>
    </source>
</reference>
<protein>
    <recommendedName>
        <fullName evidence="4">G protein-coupled receptor</fullName>
    </recommendedName>
</protein>
<name>A0AAV5TG14_9BILA</name>
<dbReference type="PANTHER" id="PTHR22943">
    <property type="entry name" value="7-TRANSMEMBRANE DOMAIN RECEPTOR C.ELEGANS"/>
    <property type="match status" value="1"/>
</dbReference>
<proteinExistence type="predicted"/>
<dbReference type="EMBL" id="BTSX01000004">
    <property type="protein sequence ID" value="GMS92739.1"/>
    <property type="molecule type" value="Genomic_DNA"/>
</dbReference>
<feature type="transmembrane region" description="Helical" evidence="1">
    <location>
        <begin position="177"/>
        <end position="196"/>
    </location>
</feature>
<feature type="transmembrane region" description="Helical" evidence="1">
    <location>
        <begin position="134"/>
        <end position="157"/>
    </location>
</feature>
<keyword evidence="1" id="KW-0472">Membrane</keyword>
<feature type="transmembrane region" description="Helical" evidence="1">
    <location>
        <begin position="26"/>
        <end position="44"/>
    </location>
</feature>
<evidence type="ECO:0000313" key="2">
    <source>
        <dbReference type="EMBL" id="GMS92739.1"/>
    </source>
</evidence>
<accession>A0AAV5TG14</accession>
<dbReference type="InterPro" id="IPR019428">
    <property type="entry name" value="7TM_GPCR_serpentine_rcpt_Str"/>
</dbReference>
<evidence type="ECO:0000256" key="1">
    <source>
        <dbReference type="SAM" id="Phobius"/>
    </source>
</evidence>
<sequence>MIIHFLYRFWSIRHPKLIALFSNKKFIVAISVYPVMELVLWYLVAYYGTTGEGKAIGKTPLRQEYFRRFGIENKEGWIILNHWEDGEFSVRPFFTLLCVDTIMILSFSIAATLGGLTFYYIMRADAMSLTTRNMQLKLFIAVTAQTLVPFVFVYVPYVFALNFPFFHLPIFHIDEASMMLTSCFPAWDAVIMILLMKDFRDGLIGMVWRKKNKSAQPLSEAWMTTA</sequence>
<dbReference type="Gene3D" id="1.20.1070.10">
    <property type="entry name" value="Rhodopsin 7-helix transmembrane proteins"/>
    <property type="match status" value="1"/>
</dbReference>
<keyword evidence="1" id="KW-0812">Transmembrane</keyword>